<dbReference type="EMBL" id="AP022609">
    <property type="protein sequence ID" value="BBZ21685.1"/>
    <property type="molecule type" value="Genomic_DNA"/>
</dbReference>
<dbReference type="AlphaFoldDB" id="A0A7I7WXX3"/>
<reference evidence="1 2" key="1">
    <citation type="journal article" date="2019" name="Emerg. Microbes Infect.">
        <title>Comprehensive subspecies identification of 175 nontuberculous mycobacteria species based on 7547 genomic profiles.</title>
        <authorList>
            <person name="Matsumoto Y."/>
            <person name="Kinjo T."/>
            <person name="Motooka D."/>
            <person name="Nabeya D."/>
            <person name="Jung N."/>
            <person name="Uechi K."/>
            <person name="Horii T."/>
            <person name="Iida T."/>
            <person name="Fujita J."/>
            <person name="Nakamura S."/>
        </authorList>
    </citation>
    <scope>NUCLEOTIDE SEQUENCE [LARGE SCALE GENOMIC DNA]</scope>
    <source>
        <strain evidence="1 2">JCM 13571</strain>
    </source>
</reference>
<dbReference type="KEGG" id="mhib:MHIB_01030"/>
<evidence type="ECO:0000313" key="1">
    <source>
        <dbReference type="EMBL" id="BBZ21685.1"/>
    </source>
</evidence>
<protein>
    <submittedName>
        <fullName evidence="1">Uncharacterized protein</fullName>
    </submittedName>
</protein>
<keyword evidence="2" id="KW-1185">Reference proteome</keyword>
<dbReference type="RefSeq" id="WP_085136672.1">
    <property type="nucleotide sequence ID" value="NZ_AP022609.1"/>
</dbReference>
<evidence type="ECO:0000313" key="2">
    <source>
        <dbReference type="Proteomes" id="UP000467260"/>
    </source>
</evidence>
<organism evidence="1 2">
    <name type="scientific">Mycolicibacter hiberniae</name>
    <dbReference type="NCBI Taxonomy" id="29314"/>
    <lineage>
        <taxon>Bacteria</taxon>
        <taxon>Bacillati</taxon>
        <taxon>Actinomycetota</taxon>
        <taxon>Actinomycetes</taxon>
        <taxon>Mycobacteriales</taxon>
        <taxon>Mycobacteriaceae</taxon>
        <taxon>Mycolicibacter</taxon>
    </lineage>
</organism>
<sequence>MTLKSGTRLTLPGSTCEVMVVRPPSTDGELSAHEGQDGQEPILVGKRYADEESGLEVLCVKAGAGPLRFAGRALVLRAAKPLPASD</sequence>
<proteinExistence type="predicted"/>
<name>A0A7I7WXX3_9MYCO</name>
<dbReference type="OrthoDB" id="7478453at2"/>
<dbReference type="Proteomes" id="UP000467260">
    <property type="component" value="Chromosome"/>
</dbReference>
<accession>A0A7I7WXX3</accession>
<gene>
    <name evidence="1" type="ORF">MHIB_01030</name>
</gene>